<evidence type="ECO:0008006" key="4">
    <source>
        <dbReference type="Google" id="ProtNLM"/>
    </source>
</evidence>
<organism evidence="2 3">
    <name type="scientific">Gordonia jinhuaensis</name>
    <dbReference type="NCBI Taxonomy" id="1517702"/>
    <lineage>
        <taxon>Bacteria</taxon>
        <taxon>Bacillati</taxon>
        <taxon>Actinomycetota</taxon>
        <taxon>Actinomycetes</taxon>
        <taxon>Mycobacteriales</taxon>
        <taxon>Gordoniaceae</taxon>
        <taxon>Gordonia</taxon>
    </lineage>
</organism>
<feature type="signal peptide" evidence="1">
    <location>
        <begin position="1"/>
        <end position="34"/>
    </location>
</feature>
<dbReference type="InterPro" id="IPR015286">
    <property type="entry name" value="Porin_fam_mycobact-type"/>
</dbReference>
<dbReference type="Gene3D" id="2.10.300.10">
    <property type="entry name" value="Porin MspA ribbon domain"/>
    <property type="match status" value="1"/>
</dbReference>
<protein>
    <recommendedName>
        <fullName evidence="4">MspA protein</fullName>
    </recommendedName>
</protein>
<dbReference type="PROSITE" id="PS51318">
    <property type="entry name" value="TAT"/>
    <property type="match status" value="1"/>
</dbReference>
<dbReference type="Proteomes" id="UP000621454">
    <property type="component" value="Unassembled WGS sequence"/>
</dbReference>
<proteinExistence type="predicted"/>
<dbReference type="Gene3D" id="2.60.40.1650">
    <property type="entry name" value="Porin MspA (Ig-like beta-sandwich domain)"/>
    <property type="match status" value="1"/>
</dbReference>
<gene>
    <name evidence="2" type="ORF">GCM10011489_17460</name>
</gene>
<dbReference type="Pfam" id="PF09203">
    <property type="entry name" value="MspA"/>
    <property type="match status" value="1"/>
</dbReference>
<feature type="chain" id="PRO_5039409391" description="MspA protein" evidence="1">
    <location>
        <begin position="35"/>
        <end position="224"/>
    </location>
</feature>
<keyword evidence="3" id="KW-1185">Reference proteome</keyword>
<comment type="caution">
    <text evidence="2">The sequence shown here is derived from an EMBL/GenBank/DDBJ whole genome shotgun (WGS) entry which is preliminary data.</text>
</comment>
<name>A0A916T439_9ACTN</name>
<evidence type="ECO:0000256" key="1">
    <source>
        <dbReference type="SAM" id="SignalP"/>
    </source>
</evidence>
<keyword evidence="1" id="KW-0732">Signal</keyword>
<dbReference type="RefSeq" id="WP_188586211.1">
    <property type="nucleotide sequence ID" value="NZ_BMGC01000009.1"/>
</dbReference>
<reference evidence="2" key="1">
    <citation type="journal article" date="2014" name="Int. J. Syst. Evol. Microbiol.">
        <title>Complete genome sequence of Corynebacterium casei LMG S-19264T (=DSM 44701T), isolated from a smear-ripened cheese.</title>
        <authorList>
            <consortium name="US DOE Joint Genome Institute (JGI-PGF)"/>
            <person name="Walter F."/>
            <person name="Albersmeier A."/>
            <person name="Kalinowski J."/>
            <person name="Ruckert C."/>
        </authorList>
    </citation>
    <scope>NUCLEOTIDE SEQUENCE</scope>
    <source>
        <strain evidence="2">CGMCC 1.12827</strain>
    </source>
</reference>
<dbReference type="InterPro" id="IPR006311">
    <property type="entry name" value="TAT_signal"/>
</dbReference>
<accession>A0A916T439</accession>
<evidence type="ECO:0000313" key="2">
    <source>
        <dbReference type="EMBL" id="GGB29783.1"/>
    </source>
</evidence>
<dbReference type="AlphaFoldDB" id="A0A916T439"/>
<evidence type="ECO:0000313" key="3">
    <source>
        <dbReference type="Proteomes" id="UP000621454"/>
    </source>
</evidence>
<sequence>MKLSSNSARRGVRMAGAVAVATAGIGLLSQGAASADTFVKLPGQTDVQTLSDGTKVTVTRSGETATLSPGMSSTPLLRNATVSGKYQVKVSDKKAKGKIQAGYLVGCQVNLLSAGESGADAATPTSSGDITLKPTSTTSISLGPGQVYSYYLTDVESADAFGADSHASKFSFSGGEGSFTYINSTIQINGCAGYAQARSFATIKVSTSSTDQVVTVWGKPFSIG</sequence>
<dbReference type="EMBL" id="BMGC01000009">
    <property type="protein sequence ID" value="GGB29783.1"/>
    <property type="molecule type" value="Genomic_DNA"/>
</dbReference>
<reference evidence="2" key="2">
    <citation type="submission" date="2020-09" db="EMBL/GenBank/DDBJ databases">
        <authorList>
            <person name="Sun Q."/>
            <person name="Zhou Y."/>
        </authorList>
    </citation>
    <scope>NUCLEOTIDE SEQUENCE</scope>
    <source>
        <strain evidence="2">CGMCC 1.12827</strain>
    </source>
</reference>